<dbReference type="EMBL" id="CM047582">
    <property type="protein sequence ID" value="KAI9915743.1"/>
    <property type="molecule type" value="Genomic_DNA"/>
</dbReference>
<accession>A0ACC0WA89</accession>
<protein>
    <submittedName>
        <fullName evidence="1">Uncharacterized protein</fullName>
    </submittedName>
</protein>
<evidence type="ECO:0000313" key="1">
    <source>
        <dbReference type="EMBL" id="KAI9915743.1"/>
    </source>
</evidence>
<evidence type="ECO:0000313" key="2">
    <source>
        <dbReference type="Proteomes" id="UP001163321"/>
    </source>
</evidence>
<keyword evidence="2" id="KW-1185">Reference proteome</keyword>
<gene>
    <name evidence="1" type="ORF">PsorP6_007651</name>
</gene>
<sequence length="73" mass="7957">MGSYSNQHLMIEMFTQLCDQRLTEYRDAQTNGLIAASSYPHSSTGAIPFPPVSVAYRTVAPQRGHQDAGNLSA</sequence>
<reference evidence="1 2" key="1">
    <citation type="journal article" date="2022" name="bioRxiv">
        <title>The genome of the oomycete Peronosclerospora sorghi, a cosmopolitan pathogen of maize and sorghum, is inflated with dispersed pseudogenes.</title>
        <authorList>
            <person name="Fletcher K."/>
            <person name="Martin F."/>
            <person name="Isakeit T."/>
            <person name="Cavanaugh K."/>
            <person name="Magill C."/>
            <person name="Michelmore R."/>
        </authorList>
    </citation>
    <scope>NUCLEOTIDE SEQUENCE [LARGE SCALE GENOMIC DNA]</scope>
    <source>
        <strain evidence="1">P6</strain>
    </source>
</reference>
<organism evidence="1 2">
    <name type="scientific">Peronosclerospora sorghi</name>
    <dbReference type="NCBI Taxonomy" id="230839"/>
    <lineage>
        <taxon>Eukaryota</taxon>
        <taxon>Sar</taxon>
        <taxon>Stramenopiles</taxon>
        <taxon>Oomycota</taxon>
        <taxon>Peronosporomycetes</taxon>
        <taxon>Peronosporales</taxon>
        <taxon>Peronosporaceae</taxon>
        <taxon>Peronosclerospora</taxon>
    </lineage>
</organism>
<dbReference type="Proteomes" id="UP001163321">
    <property type="component" value="Chromosome 3"/>
</dbReference>
<name>A0ACC0WA89_9STRA</name>
<proteinExistence type="predicted"/>
<comment type="caution">
    <text evidence="1">The sequence shown here is derived from an EMBL/GenBank/DDBJ whole genome shotgun (WGS) entry which is preliminary data.</text>
</comment>